<comment type="caution">
    <text evidence="1">The sequence shown here is derived from an EMBL/GenBank/DDBJ whole genome shotgun (WGS) entry which is preliminary data.</text>
</comment>
<accession>A0ACA9K7W5</accession>
<gene>
    <name evidence="1" type="ORF">RPERSI_LOCUS7</name>
</gene>
<evidence type="ECO:0000313" key="1">
    <source>
        <dbReference type="EMBL" id="CAG8457421.1"/>
    </source>
</evidence>
<sequence>MSCLQFLQLQQTNIEKLLNDLISSYNNKKFPDTKIIVGEKGKIETIYANSFILKIRSEYFLSAFSEGWSRKVDKYFVIKKPNATLDSMNIIIRFLYNVDFNASHDMRTLLNIFLLADKMGIMVLHDELKSYFIENIITIMKNNPLLILEFVKIFILYDDLNELLLKALCLNPALLFNFDNKEISESILYELISRSELCLEENLLLSRIIQCCWIQIGFQISLKSETFHKNCDGKGPTIVIIKLLDGDLIGGYNLLDWEVNIKPRSEEMAISCRSEYGPTFGSTDLYIQNGLDFCMVINSHYESLNVSGRFQIVSYEILRVIKQR</sequence>
<name>A0ACA9K7W5_9GLOM</name>
<dbReference type="Proteomes" id="UP000789920">
    <property type="component" value="Unassembled WGS sequence"/>
</dbReference>
<keyword evidence="2" id="KW-1185">Reference proteome</keyword>
<organism evidence="1 2">
    <name type="scientific">Racocetra persica</name>
    <dbReference type="NCBI Taxonomy" id="160502"/>
    <lineage>
        <taxon>Eukaryota</taxon>
        <taxon>Fungi</taxon>
        <taxon>Fungi incertae sedis</taxon>
        <taxon>Mucoromycota</taxon>
        <taxon>Glomeromycotina</taxon>
        <taxon>Glomeromycetes</taxon>
        <taxon>Diversisporales</taxon>
        <taxon>Gigasporaceae</taxon>
        <taxon>Racocetra</taxon>
    </lineage>
</organism>
<protein>
    <submittedName>
        <fullName evidence="1">21512_t:CDS:1</fullName>
    </submittedName>
</protein>
<dbReference type="EMBL" id="CAJVQC010000005">
    <property type="protein sequence ID" value="CAG8457421.1"/>
    <property type="molecule type" value="Genomic_DNA"/>
</dbReference>
<reference evidence="1" key="1">
    <citation type="submission" date="2021-06" db="EMBL/GenBank/DDBJ databases">
        <authorList>
            <person name="Kallberg Y."/>
            <person name="Tangrot J."/>
            <person name="Rosling A."/>
        </authorList>
    </citation>
    <scope>NUCLEOTIDE SEQUENCE</scope>
    <source>
        <strain evidence="1">MA461A</strain>
    </source>
</reference>
<proteinExistence type="predicted"/>
<evidence type="ECO:0000313" key="2">
    <source>
        <dbReference type="Proteomes" id="UP000789920"/>
    </source>
</evidence>